<reference evidence="1 2" key="1">
    <citation type="submission" date="2016-02" db="EMBL/GenBank/DDBJ databases">
        <title>Genome sequence of Tissierella creatinophila DSM 6911.</title>
        <authorList>
            <person name="Poehlein A."/>
            <person name="Daniel R."/>
        </authorList>
    </citation>
    <scope>NUCLEOTIDE SEQUENCE [LARGE SCALE GENOMIC DNA]</scope>
    <source>
        <strain evidence="1 2">DSM 6911</strain>
    </source>
</reference>
<dbReference type="OrthoDB" id="1692763at2"/>
<sequence>MSGGSYNYLFGQVDNEYVGSMFDIELNDMMYDLVKVLKDLEWWQSGDIGEEEYRKTVKGFKDRWFGNRVGINNRTVIGILKDAIKEIEDL</sequence>
<evidence type="ECO:0000313" key="2">
    <source>
        <dbReference type="Proteomes" id="UP000186112"/>
    </source>
</evidence>
<proteinExistence type="predicted"/>
<comment type="caution">
    <text evidence="1">The sequence shown here is derived from an EMBL/GenBank/DDBJ whole genome shotgun (WGS) entry which is preliminary data.</text>
</comment>
<dbReference type="RefSeq" id="WP_075726889.1">
    <property type="nucleotide sequence ID" value="NZ_LTDM01000029.1"/>
</dbReference>
<accession>A0A1U7M545</accession>
<dbReference type="EMBL" id="LTDM01000029">
    <property type="protein sequence ID" value="OLS02411.1"/>
    <property type="molecule type" value="Genomic_DNA"/>
</dbReference>
<protein>
    <submittedName>
        <fullName evidence="1">Uncharacterized protein</fullName>
    </submittedName>
</protein>
<name>A0A1U7M545_TISCR</name>
<evidence type="ECO:0000313" key="1">
    <source>
        <dbReference type="EMBL" id="OLS02411.1"/>
    </source>
</evidence>
<keyword evidence="2" id="KW-1185">Reference proteome</keyword>
<gene>
    <name evidence="1" type="ORF">TICRE_16000</name>
</gene>
<dbReference type="AlphaFoldDB" id="A0A1U7M545"/>
<organism evidence="1 2">
    <name type="scientific">Tissierella creatinophila DSM 6911</name>
    <dbReference type="NCBI Taxonomy" id="1123403"/>
    <lineage>
        <taxon>Bacteria</taxon>
        <taxon>Bacillati</taxon>
        <taxon>Bacillota</taxon>
        <taxon>Tissierellia</taxon>
        <taxon>Tissierellales</taxon>
        <taxon>Tissierellaceae</taxon>
        <taxon>Tissierella</taxon>
    </lineage>
</organism>
<dbReference type="Proteomes" id="UP000186112">
    <property type="component" value="Unassembled WGS sequence"/>
</dbReference>